<accession>T1FEL8</accession>
<dbReference type="EnsemblMetazoa" id="HelroT179360">
    <property type="protein sequence ID" value="HelroP179360"/>
    <property type="gene ID" value="HelroG179360"/>
</dbReference>
<dbReference type="InParanoid" id="T1FEL8"/>
<name>T1FEL8_HELRO</name>
<keyword evidence="1" id="KW-0812">Transmembrane</keyword>
<reference evidence="4" key="1">
    <citation type="submission" date="2012-12" db="EMBL/GenBank/DDBJ databases">
        <authorList>
            <person name="Hellsten U."/>
            <person name="Grimwood J."/>
            <person name="Chapman J.A."/>
            <person name="Shapiro H."/>
            <person name="Aerts A."/>
            <person name="Otillar R.P."/>
            <person name="Terry A.Y."/>
            <person name="Boore J.L."/>
            <person name="Simakov O."/>
            <person name="Marletaz F."/>
            <person name="Cho S.-J."/>
            <person name="Edsinger-Gonzales E."/>
            <person name="Havlak P."/>
            <person name="Kuo D.-H."/>
            <person name="Larsson T."/>
            <person name="Lv J."/>
            <person name="Arendt D."/>
            <person name="Savage R."/>
            <person name="Osoegawa K."/>
            <person name="de Jong P."/>
            <person name="Lindberg D.R."/>
            <person name="Seaver E.C."/>
            <person name="Weisblat D.A."/>
            <person name="Putnam N.H."/>
            <person name="Grigoriev I.V."/>
            <person name="Rokhsar D.S."/>
        </authorList>
    </citation>
    <scope>NUCLEOTIDE SEQUENCE</scope>
</reference>
<keyword evidence="1" id="KW-0472">Membrane</keyword>
<proteinExistence type="predicted"/>
<evidence type="ECO:0000256" key="1">
    <source>
        <dbReference type="SAM" id="Phobius"/>
    </source>
</evidence>
<reference evidence="3" key="3">
    <citation type="submission" date="2015-06" db="UniProtKB">
        <authorList>
            <consortium name="EnsemblMetazoa"/>
        </authorList>
    </citation>
    <scope>IDENTIFICATION</scope>
</reference>
<dbReference type="KEGG" id="hro:HELRODRAFT_179360"/>
<feature type="transmembrane region" description="Helical" evidence="1">
    <location>
        <begin position="26"/>
        <end position="46"/>
    </location>
</feature>
<reference evidence="2 4" key="2">
    <citation type="journal article" date="2013" name="Nature">
        <title>Insights into bilaterian evolution from three spiralian genomes.</title>
        <authorList>
            <person name="Simakov O."/>
            <person name="Marletaz F."/>
            <person name="Cho S.J."/>
            <person name="Edsinger-Gonzales E."/>
            <person name="Havlak P."/>
            <person name="Hellsten U."/>
            <person name="Kuo D.H."/>
            <person name="Larsson T."/>
            <person name="Lv J."/>
            <person name="Arendt D."/>
            <person name="Savage R."/>
            <person name="Osoegawa K."/>
            <person name="de Jong P."/>
            <person name="Grimwood J."/>
            <person name="Chapman J.A."/>
            <person name="Shapiro H."/>
            <person name="Aerts A."/>
            <person name="Otillar R.P."/>
            <person name="Terry A.Y."/>
            <person name="Boore J.L."/>
            <person name="Grigoriev I.V."/>
            <person name="Lindberg D.R."/>
            <person name="Seaver E.C."/>
            <person name="Weisblat D.A."/>
            <person name="Putnam N.H."/>
            <person name="Rokhsar D.S."/>
        </authorList>
    </citation>
    <scope>NUCLEOTIDE SEQUENCE</scope>
</reference>
<evidence type="ECO:0000313" key="2">
    <source>
        <dbReference type="EMBL" id="ESN95583.1"/>
    </source>
</evidence>
<gene>
    <name evidence="3" type="primary">20207267</name>
    <name evidence="2" type="ORF">HELRODRAFT_179360</name>
</gene>
<dbReference type="RefSeq" id="XP_009026441.1">
    <property type="nucleotide sequence ID" value="XM_009028193.1"/>
</dbReference>
<evidence type="ECO:0000313" key="3">
    <source>
        <dbReference type="EnsemblMetazoa" id="HelroP179360"/>
    </source>
</evidence>
<dbReference type="CTD" id="20207267"/>
<keyword evidence="1" id="KW-1133">Transmembrane helix</keyword>
<evidence type="ECO:0000313" key="4">
    <source>
        <dbReference type="Proteomes" id="UP000015101"/>
    </source>
</evidence>
<keyword evidence="4" id="KW-1185">Reference proteome</keyword>
<dbReference type="GeneID" id="20207267"/>
<sequence>MIVSSFGITWIFGLLAAKFGHLALEIVFCVFNILNGSLLVLFRVLLSRHVRAAWLECCSCATVLSLKTIQTDPGNGTFDGNNGSRDEVRTPENLFLPRSLVESLNEHGSNFVENKIYIEENNSPAFKKYSTINNKNNNNNYNNNNNSFKKINWKKENLKFSAFFNRFKKHEDGFPLGKLGEQTSDLPVLTAENKYVDTLKRLRSVKSTNILKGQEDVFNVDSIRKSNFNDNISMQVNDNLMSDKLTYI</sequence>
<protein>
    <recommendedName>
        <fullName evidence="5">G-protein coupled receptors family 2 profile 2 domain-containing protein</fullName>
    </recommendedName>
</protein>
<dbReference type="Proteomes" id="UP000015101">
    <property type="component" value="Unassembled WGS sequence"/>
</dbReference>
<dbReference type="EMBL" id="KB097519">
    <property type="protein sequence ID" value="ESN95583.1"/>
    <property type="molecule type" value="Genomic_DNA"/>
</dbReference>
<dbReference type="Gene3D" id="1.20.1070.10">
    <property type="entry name" value="Rhodopsin 7-helix transmembrane proteins"/>
    <property type="match status" value="1"/>
</dbReference>
<dbReference type="HOGENOM" id="CLU_1121147_0_0_1"/>
<organism evidence="3 4">
    <name type="scientific">Helobdella robusta</name>
    <name type="common">Californian leech</name>
    <dbReference type="NCBI Taxonomy" id="6412"/>
    <lineage>
        <taxon>Eukaryota</taxon>
        <taxon>Metazoa</taxon>
        <taxon>Spiralia</taxon>
        <taxon>Lophotrochozoa</taxon>
        <taxon>Annelida</taxon>
        <taxon>Clitellata</taxon>
        <taxon>Hirudinea</taxon>
        <taxon>Rhynchobdellida</taxon>
        <taxon>Glossiphoniidae</taxon>
        <taxon>Helobdella</taxon>
    </lineage>
</organism>
<dbReference type="AlphaFoldDB" id="T1FEL8"/>
<dbReference type="EMBL" id="AMQM01006816">
    <property type="status" value="NOT_ANNOTATED_CDS"/>
    <property type="molecule type" value="Genomic_DNA"/>
</dbReference>
<evidence type="ECO:0008006" key="5">
    <source>
        <dbReference type="Google" id="ProtNLM"/>
    </source>
</evidence>